<feature type="compositionally biased region" description="Polar residues" evidence="1">
    <location>
        <begin position="72"/>
        <end position="88"/>
    </location>
</feature>
<organism evidence="2 3">
    <name type="scientific">Pseudozyma antarctica (strain T-34)</name>
    <name type="common">Yeast</name>
    <name type="synonym">Candida antarctica</name>
    <dbReference type="NCBI Taxonomy" id="1151754"/>
    <lineage>
        <taxon>Eukaryota</taxon>
        <taxon>Fungi</taxon>
        <taxon>Dikarya</taxon>
        <taxon>Basidiomycota</taxon>
        <taxon>Ustilaginomycotina</taxon>
        <taxon>Ustilaginomycetes</taxon>
        <taxon>Ustilaginales</taxon>
        <taxon>Ustilaginaceae</taxon>
        <taxon>Moesziomyces</taxon>
    </lineage>
</organism>
<reference evidence="3" key="1">
    <citation type="journal article" date="2013" name="Genome Announc.">
        <title>Genome sequence of the basidiomycetous yeast Pseudozyma antarctica T-34, a producer of the glycolipid biosurfactants mannosylerythritol lipids.</title>
        <authorList>
            <person name="Morita T."/>
            <person name="Koike H."/>
            <person name="Koyama Y."/>
            <person name="Hagiwara H."/>
            <person name="Ito E."/>
            <person name="Fukuoka T."/>
            <person name="Imura T."/>
            <person name="Machida M."/>
            <person name="Kitamoto D."/>
        </authorList>
    </citation>
    <scope>NUCLEOTIDE SEQUENCE [LARGE SCALE GENOMIC DNA]</scope>
    <source>
        <strain evidence="3">T-34</strain>
    </source>
</reference>
<dbReference type="EMBL" id="DF196775">
    <property type="protein sequence ID" value="GAC74047.1"/>
    <property type="molecule type" value="Genomic_DNA"/>
</dbReference>
<protein>
    <submittedName>
        <fullName evidence="2">Uncharacterized protein</fullName>
    </submittedName>
</protein>
<evidence type="ECO:0000313" key="2">
    <source>
        <dbReference type="EMBL" id="GAC74047.1"/>
    </source>
</evidence>
<dbReference type="Proteomes" id="UP000011976">
    <property type="component" value="Unassembled WGS sequence"/>
</dbReference>
<sequence length="171" mass="17606">MVVVAGQAGEFDGDADDASPVAQSSKEGSTQAFHRVRCASGERVAAADGRNPKRIREVRKPSAATSASSSSLEAVQTSGTALQTNQPSLHKAFVADDRPKREVGGAGGSSERSLKKTPHGVVGSGADCRVSAQPRPIQSQPINTSPVPPPRHMQLPAASHPILAAASNGLR</sequence>
<evidence type="ECO:0000256" key="1">
    <source>
        <dbReference type="SAM" id="MobiDB-lite"/>
    </source>
</evidence>
<feature type="compositionally biased region" description="Polar residues" evidence="1">
    <location>
        <begin position="21"/>
        <end position="32"/>
    </location>
</feature>
<feature type="region of interest" description="Disordered" evidence="1">
    <location>
        <begin position="1"/>
        <end position="171"/>
    </location>
</feature>
<feature type="compositionally biased region" description="Basic and acidic residues" evidence="1">
    <location>
        <begin position="50"/>
        <end position="60"/>
    </location>
</feature>
<feature type="compositionally biased region" description="Polar residues" evidence="1">
    <location>
        <begin position="136"/>
        <end position="145"/>
    </location>
</feature>
<proteinExistence type="predicted"/>
<dbReference type="AlphaFoldDB" id="M9MF63"/>
<gene>
    <name evidence="2" type="ORF">PANT_9c00424</name>
</gene>
<accession>M9MF63</accession>
<evidence type="ECO:0000313" key="3">
    <source>
        <dbReference type="Proteomes" id="UP000011976"/>
    </source>
</evidence>
<feature type="compositionally biased region" description="Basic and acidic residues" evidence="1">
    <location>
        <begin position="93"/>
        <end position="103"/>
    </location>
</feature>
<name>M9MF63_PSEA3</name>
<feature type="compositionally biased region" description="Low complexity" evidence="1">
    <location>
        <begin position="62"/>
        <end position="71"/>
    </location>
</feature>